<dbReference type="Proteomes" id="UP001595740">
    <property type="component" value="Unassembled WGS sequence"/>
</dbReference>
<reference evidence="2" key="1">
    <citation type="journal article" date="2019" name="Int. J. Syst. Evol. Microbiol.">
        <title>The Global Catalogue of Microorganisms (GCM) 10K type strain sequencing project: providing services to taxonomists for standard genome sequencing and annotation.</title>
        <authorList>
            <consortium name="The Broad Institute Genomics Platform"/>
            <consortium name="The Broad Institute Genome Sequencing Center for Infectious Disease"/>
            <person name="Wu L."/>
            <person name="Ma J."/>
        </authorList>
    </citation>
    <scope>NUCLEOTIDE SEQUENCE [LARGE SCALE GENOMIC DNA]</scope>
    <source>
        <strain evidence="2">KCTC 42875</strain>
    </source>
</reference>
<keyword evidence="2" id="KW-1185">Reference proteome</keyword>
<dbReference type="PANTHER" id="PTHR30289:SF1">
    <property type="entry name" value="PEBP (PHOSPHATIDYLETHANOLAMINE-BINDING PROTEIN) FAMILY PROTEIN"/>
    <property type="match status" value="1"/>
</dbReference>
<keyword evidence="1" id="KW-0649">Protein kinase inhibitor</keyword>
<dbReference type="GO" id="GO:0004860">
    <property type="term" value="F:protein kinase inhibitor activity"/>
    <property type="evidence" value="ECO:0007669"/>
    <property type="project" value="UniProtKB-KW"/>
</dbReference>
<evidence type="ECO:0000313" key="1">
    <source>
        <dbReference type="EMBL" id="MFC3551905.1"/>
    </source>
</evidence>
<dbReference type="Pfam" id="PF01161">
    <property type="entry name" value="PBP"/>
    <property type="match status" value="1"/>
</dbReference>
<dbReference type="NCBIfam" id="TIGR00481">
    <property type="entry name" value="YbhB/YbcL family Raf kinase inhibitor-like protein"/>
    <property type="match status" value="1"/>
</dbReference>
<dbReference type="InterPro" id="IPR008914">
    <property type="entry name" value="PEBP"/>
</dbReference>
<comment type="caution">
    <text evidence="1">The sequence shown here is derived from an EMBL/GenBank/DDBJ whole genome shotgun (WGS) entry which is preliminary data.</text>
</comment>
<sequence length="208" mass="22353">MRIRSDSFEHRQRLPAQFAAGQATADGFGFAPNRNPHLAWDGVPDGTRSFALLCIDPDVPTVAEMVGQAGVLIPADQPRGEFVHWAMVDLAAGLREITAGSCSDGVVAHGKAQPAGPAGARQGLNDYTGWFAGDSAMAGDWRGYDGPFPPPNDLRLHRYFFRVFALDVEKLDVPARFTAADVFAAMHGHVLDEAVIYATYSLNPDVTG</sequence>
<dbReference type="PANTHER" id="PTHR30289">
    <property type="entry name" value="UNCHARACTERIZED PROTEIN YBCL-RELATED"/>
    <property type="match status" value="1"/>
</dbReference>
<dbReference type="SUPFAM" id="SSF49777">
    <property type="entry name" value="PEBP-like"/>
    <property type="match status" value="1"/>
</dbReference>
<protein>
    <submittedName>
        <fullName evidence="1">YbhB/YbcL family Raf kinase inhibitor-like protein</fullName>
    </submittedName>
</protein>
<gene>
    <name evidence="1" type="ORF">ACFOLC_12920</name>
</gene>
<dbReference type="CDD" id="cd00865">
    <property type="entry name" value="PEBP_bact_arch"/>
    <property type="match status" value="1"/>
</dbReference>
<proteinExistence type="predicted"/>
<accession>A0ABV7RRB1</accession>
<dbReference type="InterPro" id="IPR005247">
    <property type="entry name" value="YbhB_YbcL/LppC-like"/>
</dbReference>
<dbReference type="EMBL" id="JBHRXK010000006">
    <property type="protein sequence ID" value="MFC3551905.1"/>
    <property type="molecule type" value="Genomic_DNA"/>
</dbReference>
<organism evidence="1 2">
    <name type="scientific">Lysobacter cavernae</name>
    <dbReference type="NCBI Taxonomy" id="1685901"/>
    <lineage>
        <taxon>Bacteria</taxon>
        <taxon>Pseudomonadati</taxon>
        <taxon>Pseudomonadota</taxon>
        <taxon>Gammaproteobacteria</taxon>
        <taxon>Lysobacterales</taxon>
        <taxon>Lysobacteraceae</taxon>
        <taxon>Lysobacter</taxon>
    </lineage>
</organism>
<dbReference type="InterPro" id="IPR036610">
    <property type="entry name" value="PEBP-like_sf"/>
</dbReference>
<evidence type="ECO:0000313" key="2">
    <source>
        <dbReference type="Proteomes" id="UP001595740"/>
    </source>
</evidence>
<dbReference type="Gene3D" id="3.90.280.10">
    <property type="entry name" value="PEBP-like"/>
    <property type="match status" value="1"/>
</dbReference>
<name>A0ABV7RRB1_9GAMM</name>
<dbReference type="RefSeq" id="WP_386759673.1">
    <property type="nucleotide sequence ID" value="NZ_JBHRXK010000006.1"/>
</dbReference>